<dbReference type="SUPFAM" id="SSF57850">
    <property type="entry name" value="RING/U-box"/>
    <property type="match status" value="1"/>
</dbReference>
<evidence type="ECO:0000256" key="1">
    <source>
        <dbReference type="SAM" id="MobiDB-lite"/>
    </source>
</evidence>
<dbReference type="InterPro" id="IPR013083">
    <property type="entry name" value="Znf_RING/FYVE/PHD"/>
</dbReference>
<dbReference type="CDD" id="cd16448">
    <property type="entry name" value="RING-H2"/>
    <property type="match status" value="1"/>
</dbReference>
<organism evidence="3">
    <name type="scientific">viral metagenome</name>
    <dbReference type="NCBI Taxonomy" id="1070528"/>
    <lineage>
        <taxon>unclassified sequences</taxon>
        <taxon>metagenomes</taxon>
        <taxon>organismal metagenomes</taxon>
    </lineage>
</organism>
<dbReference type="AlphaFoldDB" id="A0A6C0CVN1"/>
<dbReference type="EMBL" id="MN739491">
    <property type="protein sequence ID" value="QHT08222.1"/>
    <property type="molecule type" value="Genomic_DNA"/>
</dbReference>
<accession>A0A6C0CVN1</accession>
<evidence type="ECO:0000259" key="2">
    <source>
        <dbReference type="PROSITE" id="PS50089"/>
    </source>
</evidence>
<evidence type="ECO:0000313" key="3">
    <source>
        <dbReference type="EMBL" id="QHT08222.1"/>
    </source>
</evidence>
<dbReference type="Gene3D" id="3.30.40.10">
    <property type="entry name" value="Zinc/RING finger domain, C3HC4 (zinc finger)"/>
    <property type="match status" value="1"/>
</dbReference>
<dbReference type="PROSITE" id="PS50089">
    <property type="entry name" value="ZF_RING_2"/>
    <property type="match status" value="1"/>
</dbReference>
<sequence>MPISKKRFSKKRIAKKSVRKNTRKHKKTTPRRKNRKSGKRIRFFGGNSDEDNCAICTESLTNGQQIFTTDCINPNATPNSDPYFHHKFHTDCIRNWCSRSQNCKCPLCNAVLNPNPFPPPPNVFPEFANNPSVVEYPNLYRVEFFKFQENPSTGEIEKVKISVHDMTDETIYLLGEYFINQIQGLTPDHLDFFGDPARVNPNGYINLNENNNNVEIPLGDMDVNVANIDSATITQTNTHN</sequence>
<dbReference type="InterPro" id="IPR001841">
    <property type="entry name" value="Znf_RING"/>
</dbReference>
<proteinExistence type="predicted"/>
<name>A0A6C0CVN1_9ZZZZ</name>
<feature type="region of interest" description="Disordered" evidence="1">
    <location>
        <begin position="1"/>
        <end position="43"/>
    </location>
</feature>
<reference evidence="3" key="1">
    <citation type="journal article" date="2020" name="Nature">
        <title>Giant virus diversity and host interactions through global metagenomics.</title>
        <authorList>
            <person name="Schulz F."/>
            <person name="Roux S."/>
            <person name="Paez-Espino D."/>
            <person name="Jungbluth S."/>
            <person name="Walsh D.A."/>
            <person name="Denef V.J."/>
            <person name="McMahon K.D."/>
            <person name="Konstantinidis K.T."/>
            <person name="Eloe-Fadrosh E.A."/>
            <person name="Kyrpides N.C."/>
            <person name="Woyke T."/>
        </authorList>
    </citation>
    <scope>NUCLEOTIDE SEQUENCE</scope>
    <source>
        <strain evidence="3">GVMAG-M-3300022752-39</strain>
    </source>
</reference>
<feature type="compositionally biased region" description="Basic residues" evidence="1">
    <location>
        <begin position="1"/>
        <end position="42"/>
    </location>
</feature>
<protein>
    <recommendedName>
        <fullName evidence="2">RING-type domain-containing protein</fullName>
    </recommendedName>
</protein>
<feature type="domain" description="RING-type" evidence="2">
    <location>
        <begin position="53"/>
        <end position="109"/>
    </location>
</feature>